<feature type="compositionally biased region" description="Gly residues" evidence="1">
    <location>
        <begin position="573"/>
        <end position="589"/>
    </location>
</feature>
<dbReference type="EMBL" id="MCFC01000008">
    <property type="protein sequence ID" value="ORY32800.1"/>
    <property type="molecule type" value="Genomic_DNA"/>
</dbReference>
<evidence type="ECO:0000313" key="3">
    <source>
        <dbReference type="Proteomes" id="UP000193986"/>
    </source>
</evidence>
<dbReference type="AlphaFoldDB" id="A0A1Y2BE27"/>
<dbReference type="Proteomes" id="UP000193986">
    <property type="component" value="Unassembled WGS sequence"/>
</dbReference>
<accession>A0A1Y2BE27</accession>
<dbReference type="InParanoid" id="A0A1Y2BE27"/>
<reference evidence="2 3" key="1">
    <citation type="submission" date="2016-07" db="EMBL/GenBank/DDBJ databases">
        <title>Pervasive Adenine N6-methylation of Active Genes in Fungi.</title>
        <authorList>
            <consortium name="DOE Joint Genome Institute"/>
            <person name="Mondo S.J."/>
            <person name="Dannebaum R.O."/>
            <person name="Kuo R.C."/>
            <person name="Labutti K."/>
            <person name="Haridas S."/>
            <person name="Kuo A."/>
            <person name="Salamov A."/>
            <person name="Ahrendt S.R."/>
            <person name="Lipzen A."/>
            <person name="Sullivan W."/>
            <person name="Andreopoulos W.B."/>
            <person name="Clum A."/>
            <person name="Lindquist E."/>
            <person name="Daum C."/>
            <person name="Ramamoorthy G.K."/>
            <person name="Gryganskyi A."/>
            <person name="Culley D."/>
            <person name="Magnuson J.K."/>
            <person name="James T.Y."/>
            <person name="O'Malley M.A."/>
            <person name="Stajich J.E."/>
            <person name="Spatafora J.W."/>
            <person name="Visel A."/>
            <person name="Grigoriev I.V."/>
        </authorList>
    </citation>
    <scope>NUCLEOTIDE SEQUENCE [LARGE SCALE GENOMIC DNA]</scope>
    <source>
        <strain evidence="2 3">68-887.2</strain>
    </source>
</reference>
<organism evidence="2 3">
    <name type="scientific">Naematelia encephala</name>
    <dbReference type="NCBI Taxonomy" id="71784"/>
    <lineage>
        <taxon>Eukaryota</taxon>
        <taxon>Fungi</taxon>
        <taxon>Dikarya</taxon>
        <taxon>Basidiomycota</taxon>
        <taxon>Agaricomycotina</taxon>
        <taxon>Tremellomycetes</taxon>
        <taxon>Tremellales</taxon>
        <taxon>Naemateliaceae</taxon>
        <taxon>Naematelia</taxon>
    </lineage>
</organism>
<name>A0A1Y2BE27_9TREE</name>
<feature type="region of interest" description="Disordered" evidence="1">
    <location>
        <begin position="353"/>
        <end position="414"/>
    </location>
</feature>
<protein>
    <submittedName>
        <fullName evidence="2">Uncharacterized protein</fullName>
    </submittedName>
</protein>
<proteinExistence type="predicted"/>
<sequence length="620" mass="67384">MPKRKSSNPCSSIGGGGVGIQQPSVACFDAALDLLACDTFSRLDQIKRCFEDRAGIQFDDGIVQRRWDEAVKRYWVMKSMDELCCSMRSTKGNGNGNGNGNGEMDQEDIKSCVDEKQRQRQQAAASQFIYPGVISAHALCPDEAAEWRRWVPKVGDVVLVQLEPEQIPACSSSVSIPGGTIWPGKIIDKRMFFQGRTVPRGNHFFPVRVYHESIPPTITIKSRLLPFHLRPEPPLLANEAIQSAYHHAKHPESFDLAALARETQAAYQRTHPGVVGATLTSTEEGDEIAQQVTRRKKEKEEWNRLVNWVMNERRIEKLRTIEEERGKRLKDIAKSQTGDDELGIGGCGDEIMGGTGDSLGKKRRVVPLPDSTPSIEKVSGHEDRGGIFKVSWGRSSTPTRNSNSPVPPPAVAPTPNSIFGSDCNINTPLPSLASFIRPALSTPQRPLSPRRLAEKKRSGTYTGVGEYSPRGRGHTYTPPRILPSGDETAPSSGSPAPSRNNFDFDFVSPLGRAPVRAGKSWMGDGVEISVEDRSDSDAGEGKGTMLHRRRTGSLEAVKEEDGENEILSSDSGPGSGPGSGSGWTVVGGGKRGKRSGSAPCSKGRNDSVSEVATDGMDMKE</sequence>
<gene>
    <name evidence="2" type="ORF">BCR39DRAFT_521630</name>
</gene>
<feature type="region of interest" description="Disordered" evidence="1">
    <location>
        <begin position="440"/>
        <end position="505"/>
    </location>
</feature>
<feature type="compositionally biased region" description="Basic and acidic residues" evidence="1">
    <location>
        <begin position="530"/>
        <end position="540"/>
    </location>
</feature>
<evidence type="ECO:0000256" key="1">
    <source>
        <dbReference type="SAM" id="MobiDB-lite"/>
    </source>
</evidence>
<feature type="region of interest" description="Disordered" evidence="1">
    <location>
        <begin position="528"/>
        <end position="620"/>
    </location>
</feature>
<keyword evidence="3" id="KW-1185">Reference proteome</keyword>
<feature type="compositionally biased region" description="Polar residues" evidence="1">
    <location>
        <begin position="489"/>
        <end position="501"/>
    </location>
</feature>
<evidence type="ECO:0000313" key="2">
    <source>
        <dbReference type="EMBL" id="ORY32800.1"/>
    </source>
</evidence>
<comment type="caution">
    <text evidence="2">The sequence shown here is derived from an EMBL/GenBank/DDBJ whole genome shotgun (WGS) entry which is preliminary data.</text>
</comment>
<dbReference type="OrthoDB" id="2562734at2759"/>